<sequence>MTYAWEEIPKSWNTCQDIRGNLFSTVLRSSQPLASWQENGRWAA</sequence>
<accession>L7W044</accession>
<organism evidence="1">
    <name type="scientific">uncultured bacterium A1Q1_fos_2101</name>
    <dbReference type="NCBI Taxonomy" id="1256561"/>
    <lineage>
        <taxon>Bacteria</taxon>
        <taxon>environmental samples</taxon>
    </lineage>
</organism>
<name>L7W044_9BACT</name>
<reference evidence="1" key="1">
    <citation type="submission" date="2012-09" db="EMBL/GenBank/DDBJ databases">
        <title>Metagenomic Characterization of a Microbial Community in Wastewater Detects High Levels of Antibiotic Resistance.</title>
        <authorList>
            <person name="Abrams M."/>
            <person name="Caldwell A."/>
            <person name="Vandaei E."/>
            <person name="Lee W."/>
            <person name="Perrott J."/>
            <person name="Khan S.Y."/>
            <person name="Ta J."/>
            <person name="Romero D."/>
            <person name="Nguyen V."/>
            <person name="Pourmand N."/>
            <person name="Ouverney C.C."/>
        </authorList>
    </citation>
    <scope>NUCLEOTIDE SEQUENCE</scope>
</reference>
<evidence type="ECO:0000313" key="1">
    <source>
        <dbReference type="EMBL" id="AGC72768.1"/>
    </source>
</evidence>
<dbReference type="EMBL" id="JX649911">
    <property type="protein sequence ID" value="AGC72768.1"/>
    <property type="molecule type" value="Genomic_DNA"/>
</dbReference>
<dbReference type="AlphaFoldDB" id="L7W044"/>
<protein>
    <submittedName>
        <fullName evidence="1">Uncharacterized protein</fullName>
    </submittedName>
</protein>
<proteinExistence type="predicted"/>